<reference evidence="3" key="1">
    <citation type="journal article" date="2019" name="Int. J. Syst. Evol. Microbiol.">
        <title>The Global Catalogue of Microorganisms (GCM) 10K type strain sequencing project: providing services to taxonomists for standard genome sequencing and annotation.</title>
        <authorList>
            <consortium name="The Broad Institute Genomics Platform"/>
            <consortium name="The Broad Institute Genome Sequencing Center for Infectious Disease"/>
            <person name="Wu L."/>
            <person name="Ma J."/>
        </authorList>
    </citation>
    <scope>NUCLEOTIDE SEQUENCE [LARGE SCALE GENOMIC DNA]</scope>
    <source>
        <strain evidence="3">CGMCC 4.7192</strain>
    </source>
</reference>
<dbReference type="InterPro" id="IPR019080">
    <property type="entry name" value="YqaJ_viral_recombinase"/>
</dbReference>
<dbReference type="Pfam" id="PF09588">
    <property type="entry name" value="YqaJ"/>
    <property type="match status" value="1"/>
</dbReference>
<dbReference type="EMBL" id="JBHUII010000006">
    <property type="protein sequence ID" value="MFD2206600.1"/>
    <property type="molecule type" value="Genomic_DNA"/>
</dbReference>
<accession>A0ABW5BPC3</accession>
<dbReference type="RefSeq" id="WP_380252391.1">
    <property type="nucleotide sequence ID" value="NZ_JBHUII010000006.1"/>
</dbReference>
<feature type="domain" description="YqaJ viral recombinase" evidence="1">
    <location>
        <begin position="9"/>
        <end position="141"/>
    </location>
</feature>
<evidence type="ECO:0000259" key="1">
    <source>
        <dbReference type="Pfam" id="PF09588"/>
    </source>
</evidence>
<dbReference type="SUPFAM" id="SSF52980">
    <property type="entry name" value="Restriction endonuclease-like"/>
    <property type="match status" value="1"/>
</dbReference>
<dbReference type="Gene3D" id="3.90.320.10">
    <property type="match status" value="1"/>
</dbReference>
<dbReference type="InterPro" id="IPR011335">
    <property type="entry name" value="Restrct_endonuc-II-like"/>
</dbReference>
<evidence type="ECO:0000313" key="2">
    <source>
        <dbReference type="EMBL" id="MFD2206600.1"/>
    </source>
</evidence>
<dbReference type="InterPro" id="IPR011604">
    <property type="entry name" value="PDDEXK-like_dom_sf"/>
</dbReference>
<evidence type="ECO:0000313" key="3">
    <source>
        <dbReference type="Proteomes" id="UP001597294"/>
    </source>
</evidence>
<proteinExistence type="predicted"/>
<organism evidence="2 3">
    <name type="scientific">Kiloniella antarctica</name>
    <dbReference type="NCBI Taxonomy" id="1550907"/>
    <lineage>
        <taxon>Bacteria</taxon>
        <taxon>Pseudomonadati</taxon>
        <taxon>Pseudomonadota</taxon>
        <taxon>Alphaproteobacteria</taxon>
        <taxon>Rhodospirillales</taxon>
        <taxon>Kiloniellaceae</taxon>
        <taxon>Kiloniella</taxon>
    </lineage>
</organism>
<name>A0ABW5BPC3_9PROT</name>
<dbReference type="Proteomes" id="UP001597294">
    <property type="component" value="Unassembled WGS sequence"/>
</dbReference>
<sequence>MSNIPHSERIKYIGASEVAAVFNLSPFLTKFELWHRKAGSIEEGYLEDSRIQWGNILERPIATATAEKTGWTIHKVHRYLTHKTVEGMGASPDFEIIGHERGPGALEIKTVDWMVFKDWPDAKPPIYYQLQLQQQLSVMGRSWGAIAVLIGGNQLEVFEYKRHAGTVKKIEQGITEFWQSIRDNKEPLPDFRSDADTIALLYGSGRGEAVNMRGDNYLTELCARYHEASSRAKEWDKERKAAKAEILTKIGDASIAFVDEFRLLAGEVKSVELAAHTRRGFRNLNVTPLQKEAAE</sequence>
<protein>
    <submittedName>
        <fullName evidence="2">YqaJ viral recombinase family protein</fullName>
    </submittedName>
</protein>
<keyword evidence="3" id="KW-1185">Reference proteome</keyword>
<comment type="caution">
    <text evidence="2">The sequence shown here is derived from an EMBL/GenBank/DDBJ whole genome shotgun (WGS) entry which is preliminary data.</text>
</comment>
<gene>
    <name evidence="2" type="ORF">ACFSKO_13285</name>
</gene>